<proteinExistence type="predicted"/>
<evidence type="ECO:0008006" key="3">
    <source>
        <dbReference type="Google" id="ProtNLM"/>
    </source>
</evidence>
<dbReference type="EMBL" id="JAEPRE010000040">
    <property type="protein sequence ID" value="KAG2235056.1"/>
    <property type="molecule type" value="Genomic_DNA"/>
</dbReference>
<comment type="caution">
    <text evidence="1">The sequence shown here is derived from an EMBL/GenBank/DDBJ whole genome shotgun (WGS) entry which is preliminary data.</text>
</comment>
<evidence type="ECO:0000313" key="2">
    <source>
        <dbReference type="Proteomes" id="UP000613177"/>
    </source>
</evidence>
<dbReference type="SUPFAM" id="SSF53335">
    <property type="entry name" value="S-adenosyl-L-methionine-dependent methyltransferases"/>
    <property type="match status" value="1"/>
</dbReference>
<evidence type="ECO:0000313" key="1">
    <source>
        <dbReference type="EMBL" id="KAG2235056.1"/>
    </source>
</evidence>
<name>A0A8H7VUJ3_9FUNG</name>
<dbReference type="InterPro" id="IPR029063">
    <property type="entry name" value="SAM-dependent_MTases_sf"/>
</dbReference>
<dbReference type="Gene3D" id="3.40.50.150">
    <property type="entry name" value="Vaccinia Virus protein VP39"/>
    <property type="match status" value="1"/>
</dbReference>
<dbReference type="InterPro" id="IPR019410">
    <property type="entry name" value="Methyltransf_16"/>
</dbReference>
<reference evidence="1" key="1">
    <citation type="submission" date="2021-01" db="EMBL/GenBank/DDBJ databases">
        <title>Metabolic potential, ecology and presence of endohyphal bacteria is reflected in genomic diversity of Mucoromycotina.</title>
        <authorList>
            <person name="Muszewska A."/>
            <person name="Okrasinska A."/>
            <person name="Steczkiewicz K."/>
            <person name="Drgas O."/>
            <person name="Orlowska M."/>
            <person name="Perlinska-Lenart U."/>
            <person name="Aleksandrzak-Piekarczyk T."/>
            <person name="Szatraj K."/>
            <person name="Zielenkiewicz U."/>
            <person name="Pilsyk S."/>
            <person name="Malc E."/>
            <person name="Mieczkowski P."/>
            <person name="Kruszewska J.S."/>
            <person name="Biernat P."/>
            <person name="Pawlowska J."/>
        </authorList>
    </citation>
    <scope>NUCLEOTIDE SEQUENCE</scope>
    <source>
        <strain evidence="1">WA0000018081</strain>
    </source>
</reference>
<sequence length="356" mass="40534">MTNIPLYYIRFSKPPPTEYFVGQHFSIVWTIESDLGDQAFWEPVPVTCSLQGCSQLGLRILSTDQKNNKKRVSAKPYQQEKISLSPDISLVYDPLQGGGIVTKLVIEQLPGKPLPTGTTVNIQLSMILAPVARTTSVSHKVWQNAYMFSSIWVLPTWSAPIRTTVSKQSHFDTESGDQAERILRVNQNQIVRIREDAVHNPKHNVFLELGNKQIGSGTGLVGIYAAELFKPKRVYLTDLADALEIMQQNVELMNTNNVEMIVKELSWGPTKLQQYSDVNLVLLTDVLYNQGSHDVLLETLDWILDNDNAKALLTYKERNPDEREFFTKVEKRGWKCQRIIEDSCDDLICEVYYIQK</sequence>
<gene>
    <name evidence="1" type="ORF">INT48_008979</name>
</gene>
<dbReference type="PANTHER" id="PTHR14614">
    <property type="entry name" value="HEPATOCELLULAR CARCINOMA-ASSOCIATED ANTIGEN"/>
    <property type="match status" value="1"/>
</dbReference>
<dbReference type="Proteomes" id="UP000613177">
    <property type="component" value="Unassembled WGS sequence"/>
</dbReference>
<keyword evidence="2" id="KW-1185">Reference proteome</keyword>
<dbReference type="Pfam" id="PF10294">
    <property type="entry name" value="Methyltransf_16"/>
    <property type="match status" value="1"/>
</dbReference>
<protein>
    <recommendedName>
        <fullName evidence="3">Methyltransferase-domain-containing protein</fullName>
    </recommendedName>
</protein>
<dbReference type="AlphaFoldDB" id="A0A8H7VUJ3"/>
<accession>A0A8H7VUJ3</accession>
<organism evidence="1 2">
    <name type="scientific">Thamnidium elegans</name>
    <dbReference type="NCBI Taxonomy" id="101142"/>
    <lineage>
        <taxon>Eukaryota</taxon>
        <taxon>Fungi</taxon>
        <taxon>Fungi incertae sedis</taxon>
        <taxon>Mucoromycota</taxon>
        <taxon>Mucoromycotina</taxon>
        <taxon>Mucoromycetes</taxon>
        <taxon>Mucorales</taxon>
        <taxon>Mucorineae</taxon>
        <taxon>Mucoraceae</taxon>
        <taxon>Thamnidium</taxon>
    </lineage>
</organism>